<sequence>MFGRAVLLDACKVQLTGFANELVFIAVVDPVATAGFARAIDVSGRARLAADSLFGPSEALDKAPVKTQPYLLHLEHDHLSFAHGHPASHPRESSMSPLLWSSPAALTYMGAKCNPSGAVAGQRRHCPKWFGQLAAGGFQGSR</sequence>
<name>A0ABX0TNH4_9MICC</name>
<comment type="caution">
    <text evidence="1">The sequence shown here is derived from an EMBL/GenBank/DDBJ whole genome shotgun (WGS) entry which is preliminary data.</text>
</comment>
<proteinExistence type="predicted"/>
<keyword evidence="2" id="KW-1185">Reference proteome</keyword>
<accession>A0ABX0TNH4</accession>
<dbReference type="Proteomes" id="UP000802392">
    <property type="component" value="Unassembled WGS sequence"/>
</dbReference>
<gene>
    <name evidence="1" type="ORF">FHR86_003754</name>
</gene>
<evidence type="ECO:0000313" key="1">
    <source>
        <dbReference type="EMBL" id="NIJ03395.1"/>
    </source>
</evidence>
<reference evidence="1 2" key="1">
    <citation type="submission" date="2020-03" db="EMBL/GenBank/DDBJ databases">
        <title>Genomic Encyclopedia of Type Strains, Phase III (KMG-III): the genomes of soil and plant-associated and newly described type strains.</title>
        <authorList>
            <person name="Whitman W."/>
        </authorList>
    </citation>
    <scope>NUCLEOTIDE SEQUENCE [LARGE SCALE GENOMIC DNA]</scope>
    <source>
        <strain evidence="1 2">CECT 4207</strain>
    </source>
</reference>
<protein>
    <submittedName>
        <fullName evidence="1">Uncharacterized protein</fullName>
    </submittedName>
</protein>
<dbReference type="EMBL" id="JAAOZD010000012">
    <property type="protein sequence ID" value="NIJ03395.1"/>
    <property type="molecule type" value="Genomic_DNA"/>
</dbReference>
<evidence type="ECO:0000313" key="2">
    <source>
        <dbReference type="Proteomes" id="UP000802392"/>
    </source>
</evidence>
<organism evidence="1 2">
    <name type="scientific">Paenarthrobacter ilicis</name>
    <dbReference type="NCBI Taxonomy" id="43665"/>
    <lineage>
        <taxon>Bacteria</taxon>
        <taxon>Bacillati</taxon>
        <taxon>Actinomycetota</taxon>
        <taxon>Actinomycetes</taxon>
        <taxon>Micrococcales</taxon>
        <taxon>Micrococcaceae</taxon>
        <taxon>Paenarthrobacter</taxon>
    </lineage>
</organism>
<dbReference type="RefSeq" id="WP_167269570.1">
    <property type="nucleotide sequence ID" value="NZ_JAAOZD010000012.1"/>
</dbReference>